<reference evidence="2 3" key="1">
    <citation type="submission" date="2022-11" db="EMBL/GenBank/DDBJ databases">
        <title>Nonomuraea corallina sp. nov., a new species of the genus Nonomuraea isolated from sea side sediment in Thai sea.</title>
        <authorList>
            <person name="Ngamcharungchit C."/>
            <person name="Matsumoto A."/>
            <person name="Suriyachadkun C."/>
            <person name="Panbangred W."/>
            <person name="Inahashi Y."/>
            <person name="Intra B."/>
        </authorList>
    </citation>
    <scope>NUCLEOTIDE SEQUENCE [LARGE SCALE GENOMIC DNA]</scope>
    <source>
        <strain evidence="2 3">DSM 43553</strain>
    </source>
</reference>
<feature type="region of interest" description="Disordered" evidence="1">
    <location>
        <begin position="1"/>
        <end position="77"/>
    </location>
</feature>
<gene>
    <name evidence="2" type="ORF">OUY24_25765</name>
</gene>
<organism evidence="2 3">
    <name type="scientific">Nonomuraea ferruginea</name>
    <dbReference type="NCBI Taxonomy" id="46174"/>
    <lineage>
        <taxon>Bacteria</taxon>
        <taxon>Bacillati</taxon>
        <taxon>Actinomycetota</taxon>
        <taxon>Actinomycetes</taxon>
        <taxon>Streptosporangiales</taxon>
        <taxon>Streptosporangiaceae</taxon>
        <taxon>Nonomuraea</taxon>
    </lineage>
</organism>
<name>A0ABT4T3I2_9ACTN</name>
<proteinExistence type="predicted"/>
<feature type="compositionally biased region" description="Basic and acidic residues" evidence="1">
    <location>
        <begin position="1"/>
        <end position="11"/>
    </location>
</feature>
<accession>A0ABT4T3I2</accession>
<dbReference type="Proteomes" id="UP001212498">
    <property type="component" value="Unassembled WGS sequence"/>
</dbReference>
<sequence length="77" mass="7871">MRNHLVHRDGGDSGSPELRAEGMESVRAISDGVPGWENTAGHGGRAACTPPDPGAKAARSRLSGPGGLRAQGDQVRA</sequence>
<evidence type="ECO:0000313" key="3">
    <source>
        <dbReference type="Proteomes" id="UP001212498"/>
    </source>
</evidence>
<comment type="caution">
    <text evidence="2">The sequence shown here is derived from an EMBL/GenBank/DDBJ whole genome shotgun (WGS) entry which is preliminary data.</text>
</comment>
<dbReference type="EMBL" id="JAPNUD010000084">
    <property type="protein sequence ID" value="MDA0644049.1"/>
    <property type="molecule type" value="Genomic_DNA"/>
</dbReference>
<evidence type="ECO:0000256" key="1">
    <source>
        <dbReference type="SAM" id="MobiDB-lite"/>
    </source>
</evidence>
<evidence type="ECO:0000313" key="2">
    <source>
        <dbReference type="EMBL" id="MDA0644049.1"/>
    </source>
</evidence>
<keyword evidence="3" id="KW-1185">Reference proteome</keyword>
<protein>
    <submittedName>
        <fullName evidence="2">Uncharacterized protein</fullName>
    </submittedName>
</protein>
<dbReference type="RefSeq" id="WP_271278152.1">
    <property type="nucleotide sequence ID" value="NZ_BAABFD010000015.1"/>
</dbReference>